<gene>
    <name evidence="1" type="ORF">A2849_04145</name>
</gene>
<evidence type="ECO:0000313" key="1">
    <source>
        <dbReference type="EMBL" id="OHA20842.1"/>
    </source>
</evidence>
<dbReference type="Proteomes" id="UP000178121">
    <property type="component" value="Unassembled WGS sequence"/>
</dbReference>
<evidence type="ECO:0000313" key="2">
    <source>
        <dbReference type="Proteomes" id="UP000178121"/>
    </source>
</evidence>
<sequence length="116" mass="13324">METQTTTPKKTRKRMRSSDLHKQPLVRFQVEVLSRNLPRYEKAMAMAGLPTKRALVDYALAVLEWMIEETELGRTVGSWRKDVGFVELCTPALASVRAIAKVEQAEQPAQWSHWEI</sequence>
<comment type="caution">
    <text evidence="1">The sequence shown here is derived from an EMBL/GenBank/DDBJ whole genome shotgun (WGS) entry which is preliminary data.</text>
</comment>
<reference evidence="1 2" key="1">
    <citation type="journal article" date="2016" name="Nat. Commun.">
        <title>Thousands of microbial genomes shed light on interconnected biogeochemical processes in an aquifer system.</title>
        <authorList>
            <person name="Anantharaman K."/>
            <person name="Brown C.T."/>
            <person name="Hug L.A."/>
            <person name="Sharon I."/>
            <person name="Castelle C.J."/>
            <person name="Probst A.J."/>
            <person name="Thomas B.C."/>
            <person name="Singh A."/>
            <person name="Wilkins M.J."/>
            <person name="Karaoz U."/>
            <person name="Brodie E.L."/>
            <person name="Williams K.H."/>
            <person name="Hubbard S.S."/>
            <person name="Banfield J.F."/>
        </authorList>
    </citation>
    <scope>NUCLEOTIDE SEQUENCE [LARGE SCALE GENOMIC DNA]</scope>
</reference>
<accession>A0A1G2MCT4</accession>
<dbReference type="AlphaFoldDB" id="A0A1G2MCT4"/>
<organism evidence="1 2">
    <name type="scientific">Candidatus Taylorbacteria bacterium RIFCSPHIGHO2_01_FULL_51_15</name>
    <dbReference type="NCBI Taxonomy" id="1802304"/>
    <lineage>
        <taxon>Bacteria</taxon>
        <taxon>Candidatus Tayloriibacteriota</taxon>
    </lineage>
</organism>
<name>A0A1G2MCT4_9BACT</name>
<dbReference type="EMBL" id="MHRI01000020">
    <property type="protein sequence ID" value="OHA20842.1"/>
    <property type="molecule type" value="Genomic_DNA"/>
</dbReference>
<protein>
    <submittedName>
        <fullName evidence="1">Uncharacterized protein</fullName>
    </submittedName>
</protein>
<proteinExistence type="predicted"/>